<keyword evidence="2" id="KW-1185">Reference proteome</keyword>
<evidence type="ECO:0000313" key="1">
    <source>
        <dbReference type="EMBL" id="MBD1363335.1"/>
    </source>
</evidence>
<sequence length="48" mass="5602">MKTSVHTTILLKAFDIELKRIIDADLQKYKAEQQRKKNLSFIKQLLAA</sequence>
<protein>
    <submittedName>
        <fullName evidence="1">Uncharacterized protein</fullName>
    </submittedName>
</protein>
<gene>
    <name evidence="1" type="ORF">IDJ77_05875</name>
</gene>
<accession>A0ABR7WLZ5</accession>
<dbReference type="RefSeq" id="WP_191188016.1">
    <property type="nucleotide sequence ID" value="NZ_JACWMY010000003.1"/>
</dbReference>
<reference evidence="1 2" key="1">
    <citation type="submission" date="2020-09" db="EMBL/GenBank/DDBJ databases">
        <title>Novel species of Mucilaginibacter isolated from a glacier on the Tibetan Plateau.</title>
        <authorList>
            <person name="Liu Q."/>
            <person name="Xin Y.-H."/>
        </authorList>
    </citation>
    <scope>NUCLEOTIDE SEQUENCE [LARGE SCALE GENOMIC DNA]</scope>
    <source>
        <strain evidence="1 2">ZT4R22</strain>
    </source>
</reference>
<comment type="caution">
    <text evidence="1">The sequence shown here is derived from an EMBL/GenBank/DDBJ whole genome shotgun (WGS) entry which is preliminary data.</text>
</comment>
<proteinExistence type="predicted"/>
<name>A0ABR7WLZ5_9SPHI</name>
<evidence type="ECO:0000313" key="2">
    <source>
        <dbReference type="Proteomes" id="UP000606600"/>
    </source>
</evidence>
<organism evidence="1 2">
    <name type="scientific">Mucilaginibacter pankratovii</name>
    <dbReference type="NCBI Taxonomy" id="2772110"/>
    <lineage>
        <taxon>Bacteria</taxon>
        <taxon>Pseudomonadati</taxon>
        <taxon>Bacteroidota</taxon>
        <taxon>Sphingobacteriia</taxon>
        <taxon>Sphingobacteriales</taxon>
        <taxon>Sphingobacteriaceae</taxon>
        <taxon>Mucilaginibacter</taxon>
    </lineage>
</organism>
<dbReference type="EMBL" id="JACWMY010000003">
    <property type="protein sequence ID" value="MBD1363335.1"/>
    <property type="molecule type" value="Genomic_DNA"/>
</dbReference>
<dbReference type="Proteomes" id="UP000606600">
    <property type="component" value="Unassembled WGS sequence"/>
</dbReference>